<reference evidence="2 3" key="1">
    <citation type="submission" date="2024-11" db="EMBL/GenBank/DDBJ databases">
        <title>A near-complete genome assembly of Cinchona calisaya.</title>
        <authorList>
            <person name="Lian D.C."/>
            <person name="Zhao X.W."/>
            <person name="Wei L."/>
        </authorList>
    </citation>
    <scope>NUCLEOTIDE SEQUENCE [LARGE SCALE GENOMIC DNA]</scope>
    <source>
        <tissue evidence="2">Nenye</tissue>
    </source>
</reference>
<keyword evidence="3" id="KW-1185">Reference proteome</keyword>
<evidence type="ECO:0000313" key="3">
    <source>
        <dbReference type="Proteomes" id="UP001630127"/>
    </source>
</evidence>
<dbReference type="EMBL" id="JBJUIK010000003">
    <property type="protein sequence ID" value="KAL3533226.1"/>
    <property type="molecule type" value="Genomic_DNA"/>
</dbReference>
<dbReference type="AlphaFoldDB" id="A0ABD3AQ62"/>
<evidence type="ECO:0000256" key="1">
    <source>
        <dbReference type="SAM" id="MobiDB-lite"/>
    </source>
</evidence>
<proteinExistence type="predicted"/>
<feature type="region of interest" description="Disordered" evidence="1">
    <location>
        <begin position="1"/>
        <end position="25"/>
    </location>
</feature>
<accession>A0ABD3AQ62</accession>
<evidence type="ECO:0000313" key="2">
    <source>
        <dbReference type="EMBL" id="KAL3533226.1"/>
    </source>
</evidence>
<gene>
    <name evidence="2" type="ORF">ACH5RR_006747</name>
</gene>
<protein>
    <submittedName>
        <fullName evidence="2">Uncharacterized protein</fullName>
    </submittedName>
</protein>
<sequence length="169" mass="18457">MEDDLDGRLAEKTAGGTSGLANKDKGSNPFFKSVAMVASLSQQRQSCSVSERGYGCPYSKFPGLSLKATMPPPTHPVTDEVYAEMTLQPVPSVWTYPWFAPTLRRSDRRSPLRLPSTGTTCATVLTQAAGVNVMDLHIGMNMVIDVIVQGMKSIALMISIPEEINFIFW</sequence>
<comment type="caution">
    <text evidence="2">The sequence shown here is derived from an EMBL/GenBank/DDBJ whole genome shotgun (WGS) entry which is preliminary data.</text>
</comment>
<dbReference type="Proteomes" id="UP001630127">
    <property type="component" value="Unassembled WGS sequence"/>
</dbReference>
<name>A0ABD3AQ62_9GENT</name>
<feature type="compositionally biased region" description="Basic and acidic residues" evidence="1">
    <location>
        <begin position="1"/>
        <end position="11"/>
    </location>
</feature>
<organism evidence="2 3">
    <name type="scientific">Cinchona calisaya</name>
    <dbReference type="NCBI Taxonomy" id="153742"/>
    <lineage>
        <taxon>Eukaryota</taxon>
        <taxon>Viridiplantae</taxon>
        <taxon>Streptophyta</taxon>
        <taxon>Embryophyta</taxon>
        <taxon>Tracheophyta</taxon>
        <taxon>Spermatophyta</taxon>
        <taxon>Magnoliopsida</taxon>
        <taxon>eudicotyledons</taxon>
        <taxon>Gunneridae</taxon>
        <taxon>Pentapetalae</taxon>
        <taxon>asterids</taxon>
        <taxon>lamiids</taxon>
        <taxon>Gentianales</taxon>
        <taxon>Rubiaceae</taxon>
        <taxon>Cinchonoideae</taxon>
        <taxon>Cinchoneae</taxon>
        <taxon>Cinchona</taxon>
    </lineage>
</organism>